<keyword evidence="2" id="KW-0732">Signal</keyword>
<keyword evidence="4" id="KW-1185">Reference proteome</keyword>
<feature type="transmembrane region" description="Helical" evidence="1">
    <location>
        <begin position="93"/>
        <end position="113"/>
    </location>
</feature>
<dbReference type="AlphaFoldDB" id="A0A4R6IP05"/>
<keyword evidence="1" id="KW-1133">Transmembrane helix</keyword>
<evidence type="ECO:0000256" key="1">
    <source>
        <dbReference type="SAM" id="Phobius"/>
    </source>
</evidence>
<evidence type="ECO:0008006" key="5">
    <source>
        <dbReference type="Google" id="ProtNLM"/>
    </source>
</evidence>
<proteinExistence type="predicted"/>
<name>A0A4R6IP05_9SPHI</name>
<dbReference type="RefSeq" id="WP_133551475.1">
    <property type="nucleotide sequence ID" value="NZ_SNWM01000001.1"/>
</dbReference>
<keyword evidence="1" id="KW-0812">Transmembrane</keyword>
<keyword evidence="1" id="KW-0472">Membrane</keyword>
<comment type="caution">
    <text evidence="3">The sequence shown here is derived from an EMBL/GenBank/DDBJ whole genome shotgun (WGS) entry which is preliminary data.</text>
</comment>
<sequence length="145" mass="16580">MKKIFTVTQILICTVLSANAQQPHYTVLEDREIAHNLLNSTVIILIMILTSTFILKLIRLFMNDRLRRSMLEKQTPENIIAKLLPQQKQEKNLAIKWFFLLSAISIGLTATYLTQPIGIHSVLIMSLSAALGFFAYFLFIRNAKD</sequence>
<feature type="transmembrane region" description="Helical" evidence="1">
    <location>
        <begin position="36"/>
        <end position="58"/>
    </location>
</feature>
<dbReference type="EMBL" id="SNWM01000001">
    <property type="protein sequence ID" value="TDO23917.1"/>
    <property type="molecule type" value="Genomic_DNA"/>
</dbReference>
<evidence type="ECO:0000256" key="2">
    <source>
        <dbReference type="SAM" id="SignalP"/>
    </source>
</evidence>
<dbReference type="OrthoDB" id="671828at2"/>
<dbReference type="Proteomes" id="UP000295499">
    <property type="component" value="Unassembled WGS sequence"/>
</dbReference>
<evidence type="ECO:0000313" key="4">
    <source>
        <dbReference type="Proteomes" id="UP000295499"/>
    </source>
</evidence>
<feature type="signal peptide" evidence="2">
    <location>
        <begin position="1"/>
        <end position="20"/>
    </location>
</feature>
<evidence type="ECO:0000313" key="3">
    <source>
        <dbReference type="EMBL" id="TDO23917.1"/>
    </source>
</evidence>
<feature type="transmembrane region" description="Helical" evidence="1">
    <location>
        <begin position="119"/>
        <end position="139"/>
    </location>
</feature>
<gene>
    <name evidence="3" type="ORF">CLV32_0203</name>
</gene>
<protein>
    <recommendedName>
        <fullName evidence="5">DUF2178 domain-containing protein</fullName>
    </recommendedName>
</protein>
<organism evidence="3 4">
    <name type="scientific">Pedobacter duraquae</name>
    <dbReference type="NCBI Taxonomy" id="425511"/>
    <lineage>
        <taxon>Bacteria</taxon>
        <taxon>Pseudomonadati</taxon>
        <taxon>Bacteroidota</taxon>
        <taxon>Sphingobacteriia</taxon>
        <taxon>Sphingobacteriales</taxon>
        <taxon>Sphingobacteriaceae</taxon>
        <taxon>Pedobacter</taxon>
    </lineage>
</organism>
<accession>A0A4R6IP05</accession>
<feature type="chain" id="PRO_5020790423" description="DUF2178 domain-containing protein" evidence="2">
    <location>
        <begin position="21"/>
        <end position="145"/>
    </location>
</feature>
<reference evidence="3 4" key="1">
    <citation type="submission" date="2019-03" db="EMBL/GenBank/DDBJ databases">
        <title>Genomic Encyclopedia of Archaeal and Bacterial Type Strains, Phase II (KMG-II): from individual species to whole genera.</title>
        <authorList>
            <person name="Goeker M."/>
        </authorList>
    </citation>
    <scope>NUCLEOTIDE SEQUENCE [LARGE SCALE GENOMIC DNA]</scope>
    <source>
        <strain evidence="3 4">DSM 19034</strain>
    </source>
</reference>